<sequence length="425" mass="44158">MTNSCFNTWKWRGAALAWMAAAGVALETHGSTIDRDYRLGDNSALSTENGVANAAVGSGAGSDHGGFTLDHAGLLTTLPTFQDLEPFGAPIYVNVGAGGLARPGAAAGSLGVQFDGVDDNLRGLGLGNPTQGDDPYQDTISYNTLFTRAVQGWVRPTAAAAAGQRQRVVRDTFRFGISIVADAQGANRWALNTDGLTGGLEVVSSAAVPLNQWSHVMHYANGATSALYVNGIAVTAKVGGYYGNGTTTAEKAFVLGADVTSDGDTVTASNYFKGQLDDFQVLVSGNNASQTAGANYGAFNLGVDNQFIAQQGLTIGDVTGDGLIMGNGTGGANDDVKKFIANYRYTQRVNGVVVGDLNTRTQHADLNFDGVTDLRDWYILAKAHVDAGSLDIAALLASQPVPEPSTLALASIGVAAAARMRRRRA</sequence>
<dbReference type="SUPFAM" id="SSF49899">
    <property type="entry name" value="Concanavalin A-like lectins/glucanases"/>
    <property type="match status" value="1"/>
</dbReference>
<accession>A0A5K7XG22</accession>
<proteinExistence type="predicted"/>
<evidence type="ECO:0000259" key="1">
    <source>
        <dbReference type="Pfam" id="PF07589"/>
    </source>
</evidence>
<evidence type="ECO:0000313" key="2">
    <source>
        <dbReference type="EMBL" id="BBO33831.1"/>
    </source>
</evidence>
<dbReference type="InterPro" id="IPR013320">
    <property type="entry name" value="ConA-like_dom_sf"/>
</dbReference>
<protein>
    <recommendedName>
        <fullName evidence="1">Ice-binding protein C-terminal domain-containing protein</fullName>
    </recommendedName>
</protein>
<dbReference type="KEGG" id="lpav:PLANPX_3443"/>
<evidence type="ECO:0000313" key="3">
    <source>
        <dbReference type="Proteomes" id="UP000326837"/>
    </source>
</evidence>
<dbReference type="NCBIfam" id="TIGR02595">
    <property type="entry name" value="PEP_CTERM"/>
    <property type="match status" value="1"/>
</dbReference>
<feature type="domain" description="Ice-binding protein C-terminal" evidence="1">
    <location>
        <begin position="400"/>
        <end position="422"/>
    </location>
</feature>
<dbReference type="Pfam" id="PF13385">
    <property type="entry name" value="Laminin_G_3"/>
    <property type="match status" value="1"/>
</dbReference>
<dbReference type="InterPro" id="IPR013424">
    <property type="entry name" value="Ice-binding_C"/>
</dbReference>
<keyword evidence="3" id="KW-1185">Reference proteome</keyword>
<dbReference type="EMBL" id="AP021861">
    <property type="protein sequence ID" value="BBO33831.1"/>
    <property type="molecule type" value="Genomic_DNA"/>
</dbReference>
<dbReference type="RefSeq" id="WP_152099521.1">
    <property type="nucleotide sequence ID" value="NZ_AP021861.1"/>
</dbReference>
<name>A0A5K7XG22_9BACT</name>
<organism evidence="2 3">
    <name type="scientific">Lacipirellula parvula</name>
    <dbReference type="NCBI Taxonomy" id="2650471"/>
    <lineage>
        <taxon>Bacteria</taxon>
        <taxon>Pseudomonadati</taxon>
        <taxon>Planctomycetota</taxon>
        <taxon>Planctomycetia</taxon>
        <taxon>Pirellulales</taxon>
        <taxon>Lacipirellulaceae</taxon>
        <taxon>Lacipirellula</taxon>
    </lineage>
</organism>
<gene>
    <name evidence="2" type="ORF">PLANPX_3443</name>
</gene>
<dbReference type="Gene3D" id="2.60.120.200">
    <property type="match status" value="1"/>
</dbReference>
<dbReference type="Pfam" id="PF07589">
    <property type="entry name" value="PEP-CTERM"/>
    <property type="match status" value="1"/>
</dbReference>
<reference evidence="3" key="1">
    <citation type="submission" date="2019-10" db="EMBL/GenBank/DDBJ databases">
        <title>Lacipirellula parvula gen. nov., sp. nov., representing a lineage of planctomycetes widespread in freshwater anoxic habitats, and description of the family Lacipirellulaceae.</title>
        <authorList>
            <person name="Dedysh S.N."/>
            <person name="Kulichevskaya I.S."/>
            <person name="Beletsky A.V."/>
            <person name="Rakitin A.L."/>
            <person name="Mardanov A.V."/>
            <person name="Ivanova A.A."/>
            <person name="Saltykova V.X."/>
            <person name="Rijpstra W.I.C."/>
            <person name="Sinninghe Damste J.S."/>
            <person name="Ravin N.V."/>
        </authorList>
    </citation>
    <scope>NUCLEOTIDE SEQUENCE [LARGE SCALE GENOMIC DNA]</scope>
    <source>
        <strain evidence="3">PX69</strain>
    </source>
</reference>
<dbReference type="Proteomes" id="UP000326837">
    <property type="component" value="Chromosome"/>
</dbReference>
<dbReference type="AlphaFoldDB" id="A0A5K7XG22"/>